<reference evidence="1 3" key="1">
    <citation type="submission" date="2016-01" db="EMBL/GenBank/DDBJ databases">
        <title>Genome Sequences of Twelve Sporeforming Bacillus Species Isolated from Foods.</title>
        <authorList>
            <person name="Berendsen E.M."/>
            <person name="Wells-Bennik M.H."/>
            <person name="Krawcyk A.O."/>
            <person name="De Jong A."/>
            <person name="Holsappel S."/>
            <person name="Eijlander R.T."/>
            <person name="Kuipers O.P."/>
        </authorList>
    </citation>
    <scope>NUCLEOTIDE SEQUENCE [LARGE SCALE GENOMIC DNA]</scope>
    <source>
        <strain evidence="1 3">B4102</strain>
    </source>
</reference>
<evidence type="ECO:0000313" key="4">
    <source>
        <dbReference type="Proteomes" id="UP000595512"/>
    </source>
</evidence>
<gene>
    <name evidence="1" type="ORF">B4102_3830</name>
    <name evidence="2" type="ORF">JGZ69_07695</name>
</gene>
<dbReference type="OrthoDB" id="2166610at2"/>
<dbReference type="InterPro" id="IPR019644">
    <property type="entry name" value="DUF2508"/>
</dbReference>
<organism evidence="1 3">
    <name type="scientific">Heyndrickxia sporothermodurans</name>
    <dbReference type="NCBI Taxonomy" id="46224"/>
    <lineage>
        <taxon>Bacteria</taxon>
        <taxon>Bacillati</taxon>
        <taxon>Bacillota</taxon>
        <taxon>Bacilli</taxon>
        <taxon>Bacillales</taxon>
        <taxon>Bacillaceae</taxon>
        <taxon>Heyndrickxia</taxon>
    </lineage>
</organism>
<name>A0A150KKP6_9BACI</name>
<sequence>MFNRKLKLRNEYDQKLIDLMARARKNWLQQKSLVEMSFEYDEELHFQRKIAEMKYFFLFREAKARNIRIKK</sequence>
<protein>
    <submittedName>
        <fullName evidence="2">YaaL family protein</fullName>
    </submittedName>
</protein>
<dbReference type="AlphaFoldDB" id="A0A150KKP6"/>
<dbReference type="EMBL" id="CP066701">
    <property type="protein sequence ID" value="QQX26687.1"/>
    <property type="molecule type" value="Genomic_DNA"/>
</dbReference>
<dbReference type="GeneID" id="62496964"/>
<accession>A0A150KKP6</accession>
<reference evidence="2 4" key="2">
    <citation type="submission" date="2020-12" db="EMBL/GenBank/DDBJ databases">
        <title>Taxonomic evaluation of the Bacillus sporothermodurans group of bacteria based on whole genome sequences.</title>
        <authorList>
            <person name="Fiedler G."/>
            <person name="Herbstmann A.-D."/>
            <person name="Doll E."/>
            <person name="Wenning M."/>
            <person name="Brinks E."/>
            <person name="Kabisch J."/>
            <person name="Breitenwieser F."/>
            <person name="Lappann M."/>
            <person name="Boehnlein C."/>
            <person name="Franz C."/>
        </authorList>
    </citation>
    <scope>NUCLEOTIDE SEQUENCE [LARGE SCALE GENOMIC DNA]</scope>
    <source>
        <strain evidence="2 4">DSM 10599</strain>
    </source>
</reference>
<dbReference type="Pfam" id="PF10704">
    <property type="entry name" value="DUF2508"/>
    <property type="match status" value="1"/>
</dbReference>
<keyword evidence="3" id="KW-1185">Reference proteome</keyword>
<proteinExistence type="predicted"/>
<evidence type="ECO:0000313" key="3">
    <source>
        <dbReference type="Proteomes" id="UP000075666"/>
    </source>
</evidence>
<dbReference type="Proteomes" id="UP000075666">
    <property type="component" value="Unassembled WGS sequence"/>
</dbReference>
<dbReference type="STRING" id="46224.B4102_3830"/>
<evidence type="ECO:0000313" key="2">
    <source>
        <dbReference type="EMBL" id="QQX26687.1"/>
    </source>
</evidence>
<evidence type="ECO:0000313" key="1">
    <source>
        <dbReference type="EMBL" id="KYC90696.1"/>
    </source>
</evidence>
<dbReference type="RefSeq" id="WP_066235436.1">
    <property type="nucleotide sequence ID" value="NZ_CP066701.1"/>
</dbReference>
<dbReference type="PATRIC" id="fig|46224.3.peg.971"/>
<dbReference type="EMBL" id="LQYN01000125">
    <property type="protein sequence ID" value="KYC90696.1"/>
    <property type="molecule type" value="Genomic_DNA"/>
</dbReference>
<dbReference type="KEGG" id="hspo:JGZ69_07695"/>
<dbReference type="Proteomes" id="UP000595512">
    <property type="component" value="Chromosome"/>
</dbReference>